<comment type="caution">
    <text evidence="4">The sequence shown here is derived from an EMBL/GenBank/DDBJ whole genome shotgun (WGS) entry which is preliminary data.</text>
</comment>
<evidence type="ECO:0000256" key="2">
    <source>
        <dbReference type="ARBA" id="ARBA00023326"/>
    </source>
</evidence>
<dbReference type="EMBL" id="JBHSDP010000011">
    <property type="protein sequence ID" value="MFC4328350.1"/>
    <property type="molecule type" value="Genomic_DNA"/>
</dbReference>
<evidence type="ECO:0000256" key="1">
    <source>
        <dbReference type="ARBA" id="ARBA00023295"/>
    </source>
</evidence>
<dbReference type="Pfam" id="PF00041">
    <property type="entry name" value="fn3"/>
    <property type="match status" value="1"/>
</dbReference>
<protein>
    <submittedName>
        <fullName evidence="4">Fibronectin type III domain-containing protein</fullName>
    </submittedName>
</protein>
<keyword evidence="2" id="KW-0119">Carbohydrate metabolism</keyword>
<dbReference type="SMART" id="SM00060">
    <property type="entry name" value="FN3"/>
    <property type="match status" value="1"/>
</dbReference>
<keyword evidence="1" id="KW-0378">Hydrolase</keyword>
<keyword evidence="1" id="KW-0326">Glycosidase</keyword>
<dbReference type="PROSITE" id="PS50853">
    <property type="entry name" value="FN3"/>
    <property type="match status" value="1"/>
</dbReference>
<keyword evidence="2" id="KW-0624">Polysaccharide degradation</keyword>
<organism evidence="4 5">
    <name type="scientific">Streptomyces andamanensis</name>
    <dbReference type="NCBI Taxonomy" id="1565035"/>
    <lineage>
        <taxon>Bacteria</taxon>
        <taxon>Bacillati</taxon>
        <taxon>Actinomycetota</taxon>
        <taxon>Actinomycetes</taxon>
        <taxon>Kitasatosporales</taxon>
        <taxon>Streptomycetaceae</taxon>
        <taxon>Streptomyces</taxon>
    </lineage>
</organism>
<accession>A0ABV8TCK2</accession>
<reference evidence="5" key="1">
    <citation type="journal article" date="2019" name="Int. J. Syst. Evol. Microbiol.">
        <title>The Global Catalogue of Microorganisms (GCM) 10K type strain sequencing project: providing services to taxonomists for standard genome sequencing and annotation.</title>
        <authorList>
            <consortium name="The Broad Institute Genomics Platform"/>
            <consortium name="The Broad Institute Genome Sequencing Center for Infectious Disease"/>
            <person name="Wu L."/>
            <person name="Ma J."/>
        </authorList>
    </citation>
    <scope>NUCLEOTIDE SEQUENCE [LARGE SCALE GENOMIC DNA]</scope>
    <source>
        <strain evidence="5">PCU 347</strain>
    </source>
</reference>
<dbReference type="RefSeq" id="WP_381738539.1">
    <property type="nucleotide sequence ID" value="NZ_JBHSDP010000011.1"/>
</dbReference>
<dbReference type="Proteomes" id="UP001595824">
    <property type="component" value="Unassembled WGS sequence"/>
</dbReference>
<evidence type="ECO:0000313" key="4">
    <source>
        <dbReference type="EMBL" id="MFC4328350.1"/>
    </source>
</evidence>
<evidence type="ECO:0000259" key="3">
    <source>
        <dbReference type="PROSITE" id="PS50853"/>
    </source>
</evidence>
<feature type="domain" description="Fibronectin type-III" evidence="3">
    <location>
        <begin position="102"/>
        <end position="193"/>
    </location>
</feature>
<dbReference type="InterPro" id="IPR013783">
    <property type="entry name" value="Ig-like_fold"/>
</dbReference>
<dbReference type="InterPro" id="IPR036116">
    <property type="entry name" value="FN3_sf"/>
</dbReference>
<dbReference type="Gene3D" id="2.60.40.10">
    <property type="entry name" value="Immunoglobulins"/>
    <property type="match status" value="1"/>
</dbReference>
<name>A0ABV8TCK2_9ACTN</name>
<dbReference type="SUPFAM" id="SSF49265">
    <property type="entry name" value="Fibronectin type III"/>
    <property type="match status" value="1"/>
</dbReference>
<proteinExistence type="predicted"/>
<dbReference type="InterPro" id="IPR003961">
    <property type="entry name" value="FN3_dom"/>
</dbReference>
<gene>
    <name evidence="4" type="ORF">ACFPC0_10980</name>
</gene>
<keyword evidence="5" id="KW-1185">Reference proteome</keyword>
<evidence type="ECO:0000313" key="5">
    <source>
        <dbReference type="Proteomes" id="UP001595824"/>
    </source>
</evidence>
<dbReference type="CDD" id="cd00063">
    <property type="entry name" value="FN3"/>
    <property type="match status" value="1"/>
</dbReference>
<sequence>MAAPTGGINILVDRDTMNAVAQRVVCWDKDGSVPAQAVQYRTDGNLPYFHVPGGVCAHRGALKLSPGGATVACPGTGNPTVIQPTVDEILGLNPNSCQEVPAPTGLAVQGSPAADSITVGWQAPAGGADSYLLSYRKDGSTGAWTHVEVPGSLLQATVNGLTASTAYNFHVAARRGPYQSAPTADVKISTAASS</sequence>